<feature type="transmembrane region" description="Helical" evidence="1">
    <location>
        <begin position="12"/>
        <end position="28"/>
    </location>
</feature>
<accession>A0A6C0IN67</accession>
<evidence type="ECO:0000313" key="2">
    <source>
        <dbReference type="EMBL" id="QHT94269.1"/>
    </source>
</evidence>
<keyword evidence="1" id="KW-0812">Transmembrane</keyword>
<keyword evidence="1" id="KW-0472">Membrane</keyword>
<feature type="transmembrane region" description="Helical" evidence="1">
    <location>
        <begin position="72"/>
        <end position="94"/>
    </location>
</feature>
<feature type="transmembrane region" description="Helical" evidence="1">
    <location>
        <begin position="40"/>
        <end position="60"/>
    </location>
</feature>
<feature type="transmembrane region" description="Helical" evidence="1">
    <location>
        <begin position="124"/>
        <end position="143"/>
    </location>
</feature>
<evidence type="ECO:0000256" key="1">
    <source>
        <dbReference type="SAM" id="Phobius"/>
    </source>
</evidence>
<sequence>MELINKQVGTVFEYIAILIIYIYAFVYLGKEETEITSIALLFITHIIFIFYCFVKTRFVWKVPRMGHTHICIFGLHISNLFLFVSLTLFARLLYRMDAKFKKITNEPIVLPKKYEDIFDSYKKLFIACFSLLFVLFIGLTLLYPLINKSIDLSFSGLRNINNIIPLFFVLCSLASIGMSSYMIYQGNEFLKFSRRQIIE</sequence>
<feature type="transmembrane region" description="Helical" evidence="1">
    <location>
        <begin position="163"/>
        <end position="184"/>
    </location>
</feature>
<dbReference type="AlphaFoldDB" id="A0A6C0IN67"/>
<protein>
    <submittedName>
        <fullName evidence="2">Uncharacterized protein</fullName>
    </submittedName>
</protein>
<name>A0A6C0IN67_9ZZZZ</name>
<dbReference type="EMBL" id="MN740218">
    <property type="protein sequence ID" value="QHT94269.1"/>
    <property type="molecule type" value="Genomic_DNA"/>
</dbReference>
<organism evidence="2">
    <name type="scientific">viral metagenome</name>
    <dbReference type="NCBI Taxonomy" id="1070528"/>
    <lineage>
        <taxon>unclassified sequences</taxon>
        <taxon>metagenomes</taxon>
        <taxon>organismal metagenomes</taxon>
    </lineage>
</organism>
<reference evidence="2" key="1">
    <citation type="journal article" date="2020" name="Nature">
        <title>Giant virus diversity and host interactions through global metagenomics.</title>
        <authorList>
            <person name="Schulz F."/>
            <person name="Roux S."/>
            <person name="Paez-Espino D."/>
            <person name="Jungbluth S."/>
            <person name="Walsh D.A."/>
            <person name="Denef V.J."/>
            <person name="McMahon K.D."/>
            <person name="Konstantinidis K.T."/>
            <person name="Eloe-Fadrosh E.A."/>
            <person name="Kyrpides N.C."/>
            <person name="Woyke T."/>
        </authorList>
    </citation>
    <scope>NUCLEOTIDE SEQUENCE</scope>
    <source>
        <strain evidence="2">GVMAG-M-3300024258-28</strain>
    </source>
</reference>
<keyword evidence="1" id="KW-1133">Transmembrane helix</keyword>
<proteinExistence type="predicted"/>